<dbReference type="Gene3D" id="3.30.70.660">
    <property type="entry name" value="Pseudouridine synthase I, catalytic domain, C-terminal subdomain"/>
    <property type="match status" value="1"/>
</dbReference>
<dbReference type="EC" id="5.4.99.12" evidence="4"/>
<dbReference type="GO" id="GO:0031119">
    <property type="term" value="P:tRNA pseudouridine synthesis"/>
    <property type="evidence" value="ECO:0007669"/>
    <property type="project" value="UniProtKB-UniRule"/>
</dbReference>
<proteinExistence type="inferred from homology"/>
<comment type="caution">
    <text evidence="4">Lacks conserved residue(s) required for the propagation of feature annotation.</text>
</comment>
<evidence type="ECO:0000256" key="2">
    <source>
        <dbReference type="ARBA" id="ARBA00022694"/>
    </source>
</evidence>
<dbReference type="GO" id="GO:0160147">
    <property type="term" value="F:tRNA pseudouridine(38-40) synthase activity"/>
    <property type="evidence" value="ECO:0007669"/>
    <property type="project" value="UniProtKB-EC"/>
</dbReference>
<evidence type="ECO:0000256" key="4">
    <source>
        <dbReference type="HAMAP-Rule" id="MF_00171"/>
    </source>
</evidence>
<reference evidence="10 11" key="1">
    <citation type="submission" date="2019-06" db="EMBL/GenBank/DDBJ databases">
        <title>Sequencing the genomes of 1000 actinobacteria strains.</title>
        <authorList>
            <person name="Klenk H.-P."/>
        </authorList>
    </citation>
    <scope>NUCLEOTIDE SEQUENCE [LARGE SCALE GENOMIC DNA]</scope>
    <source>
        <strain evidence="10 11">DSM 25218</strain>
    </source>
</reference>
<dbReference type="SUPFAM" id="SSF55120">
    <property type="entry name" value="Pseudouridine synthase"/>
    <property type="match status" value="1"/>
</dbReference>
<dbReference type="CDD" id="cd02570">
    <property type="entry name" value="PseudoU_synth_EcTruA"/>
    <property type="match status" value="1"/>
</dbReference>
<dbReference type="InterPro" id="IPR020094">
    <property type="entry name" value="TruA/RsuA/RluB/E/F_N"/>
</dbReference>
<evidence type="ECO:0000256" key="6">
    <source>
        <dbReference type="PIRSR" id="PIRSR001430-2"/>
    </source>
</evidence>
<organism evidence="10 11">
    <name type="scientific">Nocardioides albertanoniae</name>
    <dbReference type="NCBI Taxonomy" id="1175486"/>
    <lineage>
        <taxon>Bacteria</taxon>
        <taxon>Bacillati</taxon>
        <taxon>Actinomycetota</taxon>
        <taxon>Actinomycetes</taxon>
        <taxon>Propionibacteriales</taxon>
        <taxon>Nocardioidaceae</taxon>
        <taxon>Nocardioides</taxon>
    </lineage>
</organism>
<evidence type="ECO:0000256" key="5">
    <source>
        <dbReference type="PIRSR" id="PIRSR001430-1"/>
    </source>
</evidence>
<dbReference type="PIRSF" id="PIRSF001430">
    <property type="entry name" value="tRNA_psdUrid_synth"/>
    <property type="match status" value="1"/>
</dbReference>
<name>A0A543A3J0_9ACTN</name>
<comment type="subunit">
    <text evidence="4">Homodimer.</text>
</comment>
<dbReference type="InterPro" id="IPR020095">
    <property type="entry name" value="PsdUridine_synth_TruA_C"/>
</dbReference>
<dbReference type="FunFam" id="3.30.70.580:FF:000001">
    <property type="entry name" value="tRNA pseudouridine synthase A"/>
    <property type="match status" value="1"/>
</dbReference>
<gene>
    <name evidence="4" type="primary">truA</name>
    <name evidence="10" type="ORF">FB381_1031</name>
</gene>
<feature type="region of interest" description="Disordered" evidence="8">
    <location>
        <begin position="270"/>
        <end position="295"/>
    </location>
</feature>
<evidence type="ECO:0000259" key="9">
    <source>
        <dbReference type="Pfam" id="PF01416"/>
    </source>
</evidence>
<feature type="active site" description="Nucleophile" evidence="4 5">
    <location>
        <position position="61"/>
    </location>
</feature>
<dbReference type="InterPro" id="IPR020097">
    <property type="entry name" value="PsdUridine_synth_TruA_a/b_dom"/>
</dbReference>
<feature type="binding site" evidence="4 6">
    <location>
        <position position="130"/>
    </location>
    <ligand>
        <name>substrate</name>
    </ligand>
</feature>
<dbReference type="Proteomes" id="UP000320209">
    <property type="component" value="Unassembled WGS sequence"/>
</dbReference>
<keyword evidence="11" id="KW-1185">Reference proteome</keyword>
<dbReference type="PANTHER" id="PTHR11142">
    <property type="entry name" value="PSEUDOURIDYLATE SYNTHASE"/>
    <property type="match status" value="1"/>
</dbReference>
<keyword evidence="2 4" id="KW-0819">tRNA processing</keyword>
<dbReference type="HAMAP" id="MF_00171">
    <property type="entry name" value="TruA"/>
    <property type="match status" value="1"/>
</dbReference>
<dbReference type="NCBIfam" id="TIGR00071">
    <property type="entry name" value="hisT_truA"/>
    <property type="match status" value="1"/>
</dbReference>
<comment type="catalytic activity">
    <reaction evidence="4 7">
        <text>uridine(38/39/40) in tRNA = pseudouridine(38/39/40) in tRNA</text>
        <dbReference type="Rhea" id="RHEA:22376"/>
        <dbReference type="Rhea" id="RHEA-COMP:10085"/>
        <dbReference type="Rhea" id="RHEA-COMP:10087"/>
        <dbReference type="ChEBI" id="CHEBI:65314"/>
        <dbReference type="ChEBI" id="CHEBI:65315"/>
        <dbReference type="EC" id="5.4.99.12"/>
    </reaction>
</comment>
<evidence type="ECO:0000313" key="10">
    <source>
        <dbReference type="EMBL" id="TQL67158.1"/>
    </source>
</evidence>
<evidence type="ECO:0000313" key="11">
    <source>
        <dbReference type="Proteomes" id="UP000320209"/>
    </source>
</evidence>
<feature type="compositionally biased region" description="Basic and acidic residues" evidence="8">
    <location>
        <begin position="274"/>
        <end position="295"/>
    </location>
</feature>
<comment type="similarity">
    <text evidence="1 4 7">Belongs to the tRNA pseudouridine synthase TruA family.</text>
</comment>
<evidence type="ECO:0000256" key="3">
    <source>
        <dbReference type="ARBA" id="ARBA00023235"/>
    </source>
</evidence>
<protein>
    <recommendedName>
        <fullName evidence="4">tRNA pseudouridine synthase A</fullName>
        <ecNumber evidence="4">5.4.99.12</ecNumber>
    </recommendedName>
    <alternativeName>
        <fullName evidence="4">tRNA pseudouridine(38-40) synthase</fullName>
    </alternativeName>
    <alternativeName>
        <fullName evidence="4">tRNA pseudouridylate synthase I</fullName>
    </alternativeName>
    <alternativeName>
        <fullName evidence="4">tRNA-uridine isomerase I</fullName>
    </alternativeName>
</protein>
<comment type="function">
    <text evidence="4">Formation of pseudouridine at positions 38, 39 and 40 in the anticodon stem and loop of transfer RNAs.</text>
</comment>
<keyword evidence="3 4" id="KW-0413">Isomerase</keyword>
<dbReference type="InterPro" id="IPR001406">
    <property type="entry name" value="PsdUridine_synth_TruA"/>
</dbReference>
<evidence type="ECO:0000256" key="8">
    <source>
        <dbReference type="SAM" id="MobiDB-lite"/>
    </source>
</evidence>
<evidence type="ECO:0000256" key="1">
    <source>
        <dbReference type="ARBA" id="ARBA00009375"/>
    </source>
</evidence>
<dbReference type="PANTHER" id="PTHR11142:SF0">
    <property type="entry name" value="TRNA PSEUDOURIDINE SYNTHASE-LIKE 1"/>
    <property type="match status" value="1"/>
</dbReference>
<dbReference type="GO" id="GO:0003723">
    <property type="term" value="F:RNA binding"/>
    <property type="evidence" value="ECO:0007669"/>
    <property type="project" value="InterPro"/>
</dbReference>
<dbReference type="FunFam" id="3.30.70.660:FF:000003">
    <property type="entry name" value="tRNA pseudouridine synthase A"/>
    <property type="match status" value="1"/>
</dbReference>
<dbReference type="InterPro" id="IPR020103">
    <property type="entry name" value="PsdUridine_synth_cat_dom_sf"/>
</dbReference>
<evidence type="ECO:0000256" key="7">
    <source>
        <dbReference type="RuleBase" id="RU003792"/>
    </source>
</evidence>
<sequence>MSHVRIRIDLAYDGTAFHGWATQPGLRTVQGELQEALGTALRVKRTGERAQVWVTVAGRTDSGVHARGQVAHFDIDAEILESSRGRSEQTPLEALVRRLNGILPADLRVRRATEAPEGFNARFSALSRRYVYRIVDDPAFVDPLQRLAVLYRTRPLDLSAMNVASADLVGLNDFASFCKPREGATTIRNLRQLTWDRRDDGIIEATVVADAFCHSMVRSLVGCLMVIGEGRKDVAWAKVSLAARTRTSSIPIAPANGLTLEEVAYPPDDMLAAQHERTMNRRTESDLEANDRDRD</sequence>
<accession>A0A543A3J0</accession>
<dbReference type="AlphaFoldDB" id="A0A543A3J0"/>
<dbReference type="Pfam" id="PF01416">
    <property type="entry name" value="PseudoU_synth_1"/>
    <property type="match status" value="1"/>
</dbReference>
<feature type="domain" description="Pseudouridine synthase I TruA alpha/beta" evidence="9">
    <location>
        <begin position="164"/>
        <end position="266"/>
    </location>
</feature>
<comment type="caution">
    <text evidence="10">The sequence shown here is derived from an EMBL/GenBank/DDBJ whole genome shotgun (WGS) entry which is preliminary data.</text>
</comment>
<dbReference type="EMBL" id="VFOV01000001">
    <property type="protein sequence ID" value="TQL67158.1"/>
    <property type="molecule type" value="Genomic_DNA"/>
</dbReference>
<dbReference type="Gene3D" id="3.30.70.580">
    <property type="entry name" value="Pseudouridine synthase I, catalytic domain, N-terminal subdomain"/>
    <property type="match status" value="1"/>
</dbReference>